<sequence>MTRKRSKKPDPTPVQATIESLTHEGKGVAHIEGKTVFVDDALAGETVEFIYTRKKRDFDEARLHKIITPSPHRVEPVCAHFGVCGGCRLQHLDAAEQLKAKQSVLLDNLERVGKVEAETILPPLSGSNWGYRRKARLGVRYVHKKGRVLVGFRERGSSFLAELDSCKVLHPAVGEKLTALGEVIRQLSVYKQIPQIEVAVADNSTALIFRNLEPFSDEDKSKLSKFGQDHDFQIYLQPKGPDTVALLSPESAQNQAGLYYKLSDYDLKIQFKPSDFTQVNHDINPKMVSLALELLQLNKEDTVLELFCGLGNFTLPMARQAKQIVGVEGDVGLIERARDNAKANDIDNVEYHVANLMENMDDMPWLKKDHYSKILLDPPRSGAKEALPYIAAIGAARIVYVSCHPGTLARDAGALVNEYGYRLRAAGVMDMFPHTAHVESIALFEK</sequence>
<dbReference type="HAMAP" id="MF_01010">
    <property type="entry name" value="23SrRNA_methyltr_RlmD"/>
    <property type="match status" value="1"/>
</dbReference>
<dbReference type="NCBIfam" id="NF009639">
    <property type="entry name" value="PRK13168.1"/>
    <property type="match status" value="1"/>
</dbReference>
<dbReference type="PANTHER" id="PTHR11061">
    <property type="entry name" value="RNA M5U METHYLTRANSFERASE"/>
    <property type="match status" value="1"/>
</dbReference>
<organism evidence="9">
    <name type="scientific">hydrothermal vent metagenome</name>
    <dbReference type="NCBI Taxonomy" id="652676"/>
    <lineage>
        <taxon>unclassified sequences</taxon>
        <taxon>metagenomes</taxon>
        <taxon>ecological metagenomes</taxon>
    </lineage>
</organism>
<keyword evidence="2" id="KW-0698">rRNA processing</keyword>
<dbReference type="InterPro" id="IPR029063">
    <property type="entry name" value="SAM-dependent_MTases_sf"/>
</dbReference>
<dbReference type="GO" id="GO:0070475">
    <property type="term" value="P:rRNA base methylation"/>
    <property type="evidence" value="ECO:0007669"/>
    <property type="project" value="TreeGrafter"/>
</dbReference>
<dbReference type="InterPro" id="IPR002792">
    <property type="entry name" value="TRAM_dom"/>
</dbReference>
<dbReference type="NCBIfam" id="TIGR00479">
    <property type="entry name" value="rumA"/>
    <property type="match status" value="1"/>
</dbReference>
<keyword evidence="6" id="KW-0479">Metal-binding</keyword>
<dbReference type="PROSITE" id="PS01231">
    <property type="entry name" value="TRMA_2"/>
    <property type="match status" value="1"/>
</dbReference>
<dbReference type="GO" id="GO:0051539">
    <property type="term" value="F:4 iron, 4 sulfur cluster binding"/>
    <property type="evidence" value="ECO:0007669"/>
    <property type="project" value="UniProtKB-KW"/>
</dbReference>
<keyword evidence="1" id="KW-0411">Iron-sulfur</keyword>
<dbReference type="SUPFAM" id="SSF50249">
    <property type="entry name" value="Nucleic acid-binding proteins"/>
    <property type="match status" value="1"/>
</dbReference>
<protein>
    <submittedName>
        <fullName evidence="9">23S rRNA (Uracil(1939)-C(5))-methyltransferase</fullName>
        <ecNumber evidence="9">2.1.1.190</ecNumber>
    </submittedName>
</protein>
<feature type="domain" description="TRAM" evidence="8">
    <location>
        <begin position="5"/>
        <end position="65"/>
    </location>
</feature>
<name>A0A3B1B570_9ZZZZ</name>
<dbReference type="InterPro" id="IPR001566">
    <property type="entry name" value="23S_rRNA_MeTrfase_RlmD"/>
</dbReference>
<dbReference type="Gene3D" id="3.40.50.150">
    <property type="entry name" value="Vaccinia Virus protein VP39"/>
    <property type="match status" value="1"/>
</dbReference>
<keyword evidence="4 9" id="KW-0808">Transferase</keyword>
<dbReference type="SUPFAM" id="SSF53335">
    <property type="entry name" value="S-adenosyl-L-methionine-dependent methyltransferases"/>
    <property type="match status" value="1"/>
</dbReference>
<evidence type="ECO:0000256" key="1">
    <source>
        <dbReference type="ARBA" id="ARBA00022485"/>
    </source>
</evidence>
<evidence type="ECO:0000256" key="6">
    <source>
        <dbReference type="ARBA" id="ARBA00022723"/>
    </source>
</evidence>
<evidence type="ECO:0000256" key="2">
    <source>
        <dbReference type="ARBA" id="ARBA00022552"/>
    </source>
</evidence>
<reference evidence="9" key="1">
    <citation type="submission" date="2018-06" db="EMBL/GenBank/DDBJ databases">
        <authorList>
            <person name="Zhirakovskaya E."/>
        </authorList>
    </citation>
    <scope>NUCLEOTIDE SEQUENCE</scope>
</reference>
<dbReference type="FunFam" id="2.40.50.140:FF:000097">
    <property type="entry name" value="23S rRNA (uracil(1939)-C(5))-methyltransferase RlmD"/>
    <property type="match status" value="1"/>
</dbReference>
<dbReference type="PANTHER" id="PTHR11061:SF49">
    <property type="entry name" value="23S RRNA (URACIL(1939)-C(5))-METHYLTRANSFERASE RLMD"/>
    <property type="match status" value="1"/>
</dbReference>
<dbReference type="AlphaFoldDB" id="A0A3B1B570"/>
<keyword evidence="1" id="KW-0004">4Fe-4S</keyword>
<dbReference type="InterPro" id="IPR010280">
    <property type="entry name" value="U5_MeTrfase_fam"/>
</dbReference>
<dbReference type="InterPro" id="IPR030390">
    <property type="entry name" value="MeTrfase_TrmA_AS"/>
</dbReference>
<evidence type="ECO:0000313" key="9">
    <source>
        <dbReference type="EMBL" id="VAX09301.1"/>
    </source>
</evidence>
<accession>A0A3B1B570</accession>
<dbReference type="InterPro" id="IPR012340">
    <property type="entry name" value="NA-bd_OB-fold"/>
</dbReference>
<evidence type="ECO:0000256" key="7">
    <source>
        <dbReference type="ARBA" id="ARBA00023004"/>
    </source>
</evidence>
<dbReference type="PROSITE" id="PS51687">
    <property type="entry name" value="SAM_MT_RNA_M5U"/>
    <property type="match status" value="1"/>
</dbReference>
<evidence type="ECO:0000259" key="8">
    <source>
        <dbReference type="PROSITE" id="PS50926"/>
    </source>
</evidence>
<gene>
    <name evidence="9" type="ORF">MNBD_GAMMA25-2365</name>
</gene>
<dbReference type="CDD" id="cd02440">
    <property type="entry name" value="AdoMet_MTases"/>
    <property type="match status" value="1"/>
</dbReference>
<dbReference type="InterPro" id="IPR030391">
    <property type="entry name" value="MeTrfase_TrmA_CS"/>
</dbReference>
<keyword evidence="7" id="KW-0408">Iron</keyword>
<dbReference type="GO" id="GO:0070041">
    <property type="term" value="F:rRNA (uridine-C5-)-methyltransferase activity"/>
    <property type="evidence" value="ECO:0007669"/>
    <property type="project" value="TreeGrafter"/>
</dbReference>
<evidence type="ECO:0000256" key="3">
    <source>
        <dbReference type="ARBA" id="ARBA00022603"/>
    </source>
</evidence>
<dbReference type="Gene3D" id="2.40.50.1070">
    <property type="match status" value="1"/>
</dbReference>
<dbReference type="Pfam" id="PF01938">
    <property type="entry name" value="TRAM"/>
    <property type="match status" value="1"/>
</dbReference>
<dbReference type="GO" id="GO:0003723">
    <property type="term" value="F:RNA binding"/>
    <property type="evidence" value="ECO:0007669"/>
    <property type="project" value="InterPro"/>
</dbReference>
<dbReference type="Pfam" id="PF05958">
    <property type="entry name" value="tRNA_U5-meth_tr"/>
    <property type="match status" value="1"/>
</dbReference>
<dbReference type="EC" id="2.1.1.190" evidence="9"/>
<proteinExistence type="inferred from homology"/>
<evidence type="ECO:0000256" key="5">
    <source>
        <dbReference type="ARBA" id="ARBA00022691"/>
    </source>
</evidence>
<dbReference type="PROSITE" id="PS01230">
    <property type="entry name" value="TRMA_1"/>
    <property type="match status" value="1"/>
</dbReference>
<keyword evidence="5" id="KW-0949">S-adenosyl-L-methionine</keyword>
<dbReference type="Gene3D" id="2.40.50.140">
    <property type="entry name" value="Nucleic acid-binding proteins"/>
    <property type="match status" value="1"/>
</dbReference>
<evidence type="ECO:0000256" key="4">
    <source>
        <dbReference type="ARBA" id="ARBA00022679"/>
    </source>
</evidence>
<dbReference type="PROSITE" id="PS50926">
    <property type="entry name" value="TRAM"/>
    <property type="match status" value="1"/>
</dbReference>
<dbReference type="EMBL" id="UOFY01000034">
    <property type="protein sequence ID" value="VAX09301.1"/>
    <property type="molecule type" value="Genomic_DNA"/>
</dbReference>
<keyword evidence="3 9" id="KW-0489">Methyltransferase</keyword>
<dbReference type="GO" id="GO:0046872">
    <property type="term" value="F:metal ion binding"/>
    <property type="evidence" value="ECO:0007669"/>
    <property type="project" value="UniProtKB-KW"/>
</dbReference>